<dbReference type="Pfam" id="PF07744">
    <property type="entry name" value="SPOC"/>
    <property type="match status" value="1"/>
</dbReference>
<dbReference type="Pfam" id="PF00076">
    <property type="entry name" value="RRM_1"/>
    <property type="match status" value="2"/>
</dbReference>
<evidence type="ECO:0000256" key="1">
    <source>
        <dbReference type="PROSITE-ProRule" id="PRU00176"/>
    </source>
</evidence>
<dbReference type="PANTHER" id="PTHR21494">
    <property type="entry name" value="ACTIVATING SIGNAL COINTEGRATOR 1 COMPLEX SUBUNIT 2 ASC-1 COMPLEX SUBUNIT P100"/>
    <property type="match status" value="1"/>
</dbReference>
<dbReference type="CDD" id="cd00590">
    <property type="entry name" value="RRM_SF"/>
    <property type="match status" value="2"/>
</dbReference>
<keyword evidence="1" id="KW-0694">RNA-binding</keyword>
<dbReference type="PANTHER" id="PTHR21494:SF2">
    <property type="entry name" value="NUCLEIC ACID BINDING PROTEIN"/>
    <property type="match status" value="1"/>
</dbReference>
<keyword evidence="5" id="KW-1185">Reference proteome</keyword>
<dbReference type="Gene3D" id="3.30.70.330">
    <property type="match status" value="2"/>
</dbReference>
<comment type="caution">
    <text evidence="4">The sequence shown here is derived from an EMBL/GenBank/DDBJ whole genome shotgun (WGS) entry which is preliminary data.</text>
</comment>
<accession>A0A9D5HKZ1</accession>
<gene>
    <name evidence="4" type="ORF">J5N97_008538</name>
</gene>
<feature type="compositionally biased region" description="Pro residues" evidence="2">
    <location>
        <begin position="1192"/>
        <end position="1233"/>
    </location>
</feature>
<evidence type="ECO:0000313" key="4">
    <source>
        <dbReference type="EMBL" id="KAJ0980283.1"/>
    </source>
</evidence>
<feature type="region of interest" description="Disordered" evidence="2">
    <location>
        <begin position="447"/>
        <end position="546"/>
    </location>
</feature>
<dbReference type="InterPro" id="IPR035979">
    <property type="entry name" value="RBD_domain_sf"/>
</dbReference>
<dbReference type="CDD" id="cd21546">
    <property type="entry name" value="SPOC_FPA-like"/>
    <property type="match status" value="1"/>
</dbReference>
<dbReference type="InterPro" id="IPR000504">
    <property type="entry name" value="RRM_dom"/>
</dbReference>
<dbReference type="OrthoDB" id="5577209at2759"/>
<dbReference type="InterPro" id="IPR052586">
    <property type="entry name" value="ASCC2"/>
</dbReference>
<dbReference type="EMBL" id="JAGGNH010000002">
    <property type="protein sequence ID" value="KAJ0980283.1"/>
    <property type="molecule type" value="Genomic_DNA"/>
</dbReference>
<feature type="domain" description="RRM" evidence="3">
    <location>
        <begin position="757"/>
        <end position="829"/>
    </location>
</feature>
<dbReference type="SUPFAM" id="SSF54928">
    <property type="entry name" value="RNA-binding domain, RBD"/>
    <property type="match status" value="2"/>
</dbReference>
<feature type="compositionally biased region" description="Basic and acidic residues" evidence="2">
    <location>
        <begin position="513"/>
        <end position="523"/>
    </location>
</feature>
<dbReference type="SMART" id="SM00360">
    <property type="entry name" value="RRM"/>
    <property type="match status" value="2"/>
</dbReference>
<dbReference type="InterPro" id="IPR012921">
    <property type="entry name" value="SPOC_C"/>
</dbReference>
<evidence type="ECO:0000256" key="2">
    <source>
        <dbReference type="SAM" id="MobiDB-lite"/>
    </source>
</evidence>
<dbReference type="PROSITE" id="PS50102">
    <property type="entry name" value="RRM"/>
    <property type="match status" value="2"/>
</dbReference>
<dbReference type="Proteomes" id="UP001085076">
    <property type="component" value="Miscellaneous, Linkage group lg02"/>
</dbReference>
<evidence type="ECO:0000313" key="5">
    <source>
        <dbReference type="Proteomes" id="UP001085076"/>
    </source>
</evidence>
<feature type="region of interest" description="Disordered" evidence="2">
    <location>
        <begin position="1180"/>
        <end position="1241"/>
    </location>
</feature>
<protein>
    <recommendedName>
        <fullName evidence="3">RRM domain-containing protein</fullName>
    </recommendedName>
</protein>
<reference evidence="4" key="1">
    <citation type="submission" date="2021-03" db="EMBL/GenBank/DDBJ databases">
        <authorList>
            <person name="Li Z."/>
            <person name="Yang C."/>
        </authorList>
    </citation>
    <scope>NUCLEOTIDE SEQUENCE</scope>
    <source>
        <strain evidence="4">Dzin_1.0</strain>
        <tissue evidence="4">Leaf</tissue>
    </source>
</reference>
<feature type="domain" description="RRM" evidence="3">
    <location>
        <begin position="580"/>
        <end position="652"/>
    </location>
</feature>
<proteinExistence type="predicted"/>
<evidence type="ECO:0000259" key="3">
    <source>
        <dbReference type="PROSITE" id="PS50102"/>
    </source>
</evidence>
<feature type="region of interest" description="Disordered" evidence="2">
    <location>
        <begin position="1092"/>
        <end position="1111"/>
    </location>
</feature>
<reference evidence="4" key="2">
    <citation type="journal article" date="2022" name="Hortic Res">
        <title>The genome of Dioscorea zingiberensis sheds light on the biosynthesis, origin and evolution of the medicinally important diosgenin saponins.</title>
        <authorList>
            <person name="Li Y."/>
            <person name="Tan C."/>
            <person name="Li Z."/>
            <person name="Guo J."/>
            <person name="Li S."/>
            <person name="Chen X."/>
            <person name="Wang C."/>
            <person name="Dai X."/>
            <person name="Yang H."/>
            <person name="Song W."/>
            <person name="Hou L."/>
            <person name="Xu J."/>
            <person name="Tong Z."/>
            <person name="Xu A."/>
            <person name="Yuan X."/>
            <person name="Wang W."/>
            <person name="Yang Q."/>
            <person name="Chen L."/>
            <person name="Sun Z."/>
            <person name="Wang K."/>
            <person name="Pan B."/>
            <person name="Chen J."/>
            <person name="Bao Y."/>
            <person name="Liu F."/>
            <person name="Qi X."/>
            <person name="Gang D.R."/>
            <person name="Wen J."/>
            <person name="Li J."/>
        </authorList>
    </citation>
    <scope>NUCLEOTIDE SEQUENCE</scope>
    <source>
        <strain evidence="4">Dzin_1.0</strain>
    </source>
</reference>
<feature type="region of interest" description="Disordered" evidence="2">
    <location>
        <begin position="1130"/>
        <end position="1151"/>
    </location>
</feature>
<dbReference type="GO" id="GO:0003723">
    <property type="term" value="F:RNA binding"/>
    <property type="evidence" value="ECO:0007669"/>
    <property type="project" value="UniProtKB-UniRule"/>
</dbReference>
<sequence>MACSEQPLKKRKLYDPAPSDSVVLPDLRPTNAPAPPQAPPPPPSQEEILRKKRNRDEIRNLYEFYRRMKYCVSQKNPRLMPDFEQAYLSLISASRGCTSVQRIVAELIPRYASYCPTALEAAVKVSINMYNWSLAIINRGEDADGVAFQTAKACIFGLADICSTASHEASSSVIRGICSAVFSNILTFFTSSFEEKDIYEIGGKQITKLQESIEFLSDIKQEVVDDVEPALYKLFKFRAFSLLHIFFKHPRNLLEACFELLVSDGADGLAKRGQYFLTQVTTYLSIGDHALDETKDEASLCTDSMQASAHVKETNEVKHVSNDNKVLEKSLRLSKISFMGMAISKDKSLRGWICSRLKKLSDSLTSKAYPELASFLEKIFKPFLEVPEQSEFKDHGEDNNHLYLDDKVPAQYGTAAEKPDASFMDVHCEDNSAGGEVTSQMAEPVRLRLPESSNLRPVNKVHSHLTERSMSAKSLEMGDSEVSSADKNSNDSLSRQHLYSLSGKQSDYENDDSQSKVHGEVAKDQIPSIDHGSLTSSSVSGVTLPSPKQNSATQYFASPSQVHWYSDGDPAAMDVFSASKMLWLGSLGRDASESVVRMQLEDFGPVDQFLFFSTKDFALIEYRNIMDAVKAREYMQGSSLWGGCLCIKFLDIGFGSRGLVNGVAIGDSSHVYIGKVPSKRAKDDIFNELMAVRLNNPRMVTDLTSESALLLEFGSCEEATVAMTHIRMCRKETGGNALPNKSMTLSTAKEDKSASVYHLMVSQIDSSVSDEELINAFSRFGELTGWRFMRQSGCCLINFRSYESAKFAKSHLDGVRFGPMSIQVEIRSDHCSSVANSKILSPQAQVSHESPVDSCRNIISQLSSLFASLCVKYKIDQSLSSYACQKLKDYYVSNVKDEDRFPTNTLWIGLPPMPSPFLTDDELMTLCKLAIGKIGSVVRLTRENMQGSSWVVEFNSVEAATTALKNFRGCPGVFLQIEFRNSIVSSYHEELQFTPYFPSHGPAGLESKSGNQYCSSYSDKPNVVTHELVSPRIDAERFGGQVHNRPAFSSNWSAASSSEVIEVRSSFSEAPGTSHGTEKKWQYKKLEIEPPTSASGRLPCPSPVSHGGSMIPPPIPPFSFAHPVYPTQNSSWDNYHQNPPPPLSQTPRGMMASDNYHVNACPVLPFVPSSITPLSQFSENSVQQYDQKAPNIPTPSPAPTSDVPPPLPSSPPPLPLSQPPSVPPPPSSPPPRPQYALESSSTRTSELCPHYQWQGALSKSGVHYCTIYAVREDSNICKYTVPASEPANWPARLDVTKRTDFRHVKTTFANTPSHRREVCRLLPSAVSDHKGLHNFITYLRQRECAGVIKIPAVKSMWTRLLFILPYSPDTCSMLAIPPFPVDCLIALVLPKETNLELV</sequence>
<name>A0A9D5HKZ1_9LILI</name>
<feature type="compositionally biased region" description="Pro residues" evidence="2">
    <location>
        <begin position="32"/>
        <end position="44"/>
    </location>
</feature>
<organism evidence="4 5">
    <name type="scientific">Dioscorea zingiberensis</name>
    <dbReference type="NCBI Taxonomy" id="325984"/>
    <lineage>
        <taxon>Eukaryota</taxon>
        <taxon>Viridiplantae</taxon>
        <taxon>Streptophyta</taxon>
        <taxon>Embryophyta</taxon>
        <taxon>Tracheophyta</taxon>
        <taxon>Spermatophyta</taxon>
        <taxon>Magnoliopsida</taxon>
        <taxon>Liliopsida</taxon>
        <taxon>Dioscoreales</taxon>
        <taxon>Dioscoreaceae</taxon>
        <taxon>Dioscorea</taxon>
    </lineage>
</organism>
<dbReference type="GO" id="GO:0043130">
    <property type="term" value="F:ubiquitin binding"/>
    <property type="evidence" value="ECO:0007669"/>
    <property type="project" value="TreeGrafter"/>
</dbReference>
<feature type="compositionally biased region" description="Low complexity" evidence="2">
    <location>
        <begin position="532"/>
        <end position="546"/>
    </location>
</feature>
<feature type="region of interest" description="Disordered" evidence="2">
    <location>
        <begin position="1"/>
        <end position="47"/>
    </location>
</feature>
<feature type="compositionally biased region" description="Polar residues" evidence="2">
    <location>
        <begin position="481"/>
        <end position="505"/>
    </location>
</feature>
<dbReference type="InterPro" id="IPR012677">
    <property type="entry name" value="Nucleotide-bd_a/b_plait_sf"/>
</dbReference>